<organism evidence="1">
    <name type="scientific">Picea glauca</name>
    <name type="common">White spruce</name>
    <name type="synonym">Pinus glauca</name>
    <dbReference type="NCBI Taxonomy" id="3330"/>
    <lineage>
        <taxon>Eukaryota</taxon>
        <taxon>Viridiplantae</taxon>
        <taxon>Streptophyta</taxon>
        <taxon>Embryophyta</taxon>
        <taxon>Tracheophyta</taxon>
        <taxon>Spermatophyta</taxon>
        <taxon>Pinopsida</taxon>
        <taxon>Pinidae</taxon>
        <taxon>Conifers I</taxon>
        <taxon>Pinales</taxon>
        <taxon>Pinaceae</taxon>
        <taxon>Picea</taxon>
    </lineage>
</organism>
<geneLocation type="mitochondrion" evidence="1"/>
<comment type="caution">
    <text evidence="1">The sequence shown here is derived from an EMBL/GenBank/DDBJ whole genome shotgun (WGS) entry which is preliminary data.</text>
</comment>
<proteinExistence type="predicted"/>
<reference evidence="1" key="1">
    <citation type="journal article" date="2015" name="Genome Biol. Evol.">
        <title>Organellar Genomes of White Spruce (Picea glauca): Assembly and Annotation.</title>
        <authorList>
            <person name="Jackman S.D."/>
            <person name="Warren R.L."/>
            <person name="Gibb E.A."/>
            <person name="Vandervalk B.P."/>
            <person name="Mohamadi H."/>
            <person name="Chu J."/>
            <person name="Raymond A."/>
            <person name="Pleasance S."/>
            <person name="Coope R."/>
            <person name="Wildung M.R."/>
            <person name="Ritland C.E."/>
            <person name="Bousquet J."/>
            <person name="Jones S.J."/>
            <person name="Bohlmann J."/>
            <person name="Birol I."/>
        </authorList>
    </citation>
    <scope>NUCLEOTIDE SEQUENCE [LARGE SCALE GENOMIC DNA]</scope>
    <source>
        <tissue evidence="1">Flushing bud</tissue>
    </source>
</reference>
<protein>
    <submittedName>
        <fullName evidence="1">Uncharacterized protein</fullName>
    </submittedName>
</protein>
<accession>A0A101M5F1</accession>
<name>A0A101M5F1_PICGL</name>
<evidence type="ECO:0000313" key="1">
    <source>
        <dbReference type="EMBL" id="KUM51269.1"/>
    </source>
</evidence>
<gene>
    <name evidence="1" type="ORF">ABT39_MTgene1116</name>
</gene>
<dbReference type="EMBL" id="LKAM01000001">
    <property type="protein sequence ID" value="KUM51269.1"/>
    <property type="molecule type" value="Genomic_DNA"/>
</dbReference>
<keyword evidence="1" id="KW-0496">Mitochondrion</keyword>
<sequence length="52" mass="6200">MHRAPLDAFLYSVLLFSPWSHYNYLVLLRPTCPIYTTYSLSFLYFPLQLLVD</sequence>
<dbReference type="AlphaFoldDB" id="A0A101M5F1"/>